<feature type="transmembrane region" description="Helical" evidence="15">
    <location>
        <begin position="402"/>
        <end position="425"/>
    </location>
</feature>
<feature type="transmembrane region" description="Helical" evidence="15">
    <location>
        <begin position="116"/>
        <end position="136"/>
    </location>
</feature>
<dbReference type="PROSITE" id="PS00457">
    <property type="entry name" value="NA_SOLUT_SYMP_2"/>
    <property type="match status" value="1"/>
</dbReference>
<feature type="transmembrane region" description="Helical" evidence="15">
    <location>
        <begin position="156"/>
        <end position="176"/>
    </location>
</feature>
<dbReference type="PANTHER" id="PTHR48086">
    <property type="entry name" value="SODIUM/PROLINE SYMPORTER-RELATED"/>
    <property type="match status" value="1"/>
</dbReference>
<reference evidence="16 17" key="1">
    <citation type="submission" date="2019-03" db="EMBL/GenBank/DDBJ databases">
        <title>Genomic Encyclopedia of Archaeal and Bacterial Type Strains, Phase II (KMG-II): from individual species to whole genera.</title>
        <authorList>
            <person name="Goeker M."/>
        </authorList>
    </citation>
    <scope>NUCLEOTIDE SEQUENCE [LARGE SCALE GENOMIC DNA]</scope>
    <source>
        <strain evidence="16 17">DSM 27697</strain>
    </source>
</reference>
<keyword evidence="7 15" id="KW-1133">Transmembrane helix</keyword>
<dbReference type="GO" id="GO:0005886">
    <property type="term" value="C:plasma membrane"/>
    <property type="evidence" value="ECO:0007669"/>
    <property type="project" value="UniProtKB-SubCell"/>
</dbReference>
<evidence type="ECO:0000256" key="5">
    <source>
        <dbReference type="ARBA" id="ARBA00022692"/>
    </source>
</evidence>
<dbReference type="Gene3D" id="1.20.1730.10">
    <property type="entry name" value="Sodium/glucose cotransporter"/>
    <property type="match status" value="1"/>
</dbReference>
<evidence type="ECO:0000313" key="16">
    <source>
        <dbReference type="EMBL" id="TCK09568.1"/>
    </source>
</evidence>
<dbReference type="InterPro" id="IPR050277">
    <property type="entry name" value="Sodium:Solute_Symporter"/>
</dbReference>
<evidence type="ECO:0000256" key="8">
    <source>
        <dbReference type="ARBA" id="ARBA00023053"/>
    </source>
</evidence>
<keyword evidence="5 15" id="KW-0812">Transmembrane</keyword>
<evidence type="ECO:0000313" key="17">
    <source>
        <dbReference type="Proteomes" id="UP000294546"/>
    </source>
</evidence>
<dbReference type="GO" id="GO:0015293">
    <property type="term" value="F:symporter activity"/>
    <property type="evidence" value="ECO:0007669"/>
    <property type="project" value="UniProtKB-KW"/>
</dbReference>
<keyword evidence="10 15" id="KW-0472">Membrane</keyword>
<comment type="similarity">
    <text evidence="2 13">Belongs to the sodium:solute symporter (SSF) (TC 2.A.21) family.</text>
</comment>
<keyword evidence="17" id="KW-1185">Reference proteome</keyword>
<keyword evidence="3" id="KW-0813">Transport</keyword>
<feature type="transmembrane region" description="Helical" evidence="15">
    <location>
        <begin position="6"/>
        <end position="25"/>
    </location>
</feature>
<dbReference type="Pfam" id="PF00474">
    <property type="entry name" value="SSF"/>
    <property type="match status" value="1"/>
</dbReference>
<evidence type="ECO:0000256" key="3">
    <source>
        <dbReference type="ARBA" id="ARBA00022448"/>
    </source>
</evidence>
<keyword evidence="8" id="KW-0915">Sodium</keyword>
<evidence type="ECO:0000256" key="7">
    <source>
        <dbReference type="ARBA" id="ARBA00022989"/>
    </source>
</evidence>
<evidence type="ECO:0000256" key="9">
    <source>
        <dbReference type="ARBA" id="ARBA00023065"/>
    </source>
</evidence>
<keyword evidence="9" id="KW-0406">Ion transport</keyword>
<keyword evidence="6" id="KW-0769">Symport</keyword>
<evidence type="ECO:0000256" key="6">
    <source>
        <dbReference type="ARBA" id="ARBA00022847"/>
    </source>
</evidence>
<dbReference type="InterPro" id="IPR001734">
    <property type="entry name" value="Na/solute_symporter"/>
</dbReference>
<dbReference type="PROSITE" id="PS50283">
    <property type="entry name" value="NA_SOLUT_SYMP_3"/>
    <property type="match status" value="1"/>
</dbReference>
<feature type="transmembrane region" description="Helical" evidence="15">
    <location>
        <begin position="496"/>
        <end position="514"/>
    </location>
</feature>
<dbReference type="GO" id="GO:0046942">
    <property type="term" value="P:carboxylic acid transport"/>
    <property type="evidence" value="ECO:0007669"/>
    <property type="project" value="UniProtKB-ARBA"/>
</dbReference>
<evidence type="ECO:0000256" key="1">
    <source>
        <dbReference type="ARBA" id="ARBA00004651"/>
    </source>
</evidence>
<feature type="transmembrane region" description="Helical" evidence="15">
    <location>
        <begin position="188"/>
        <end position="215"/>
    </location>
</feature>
<comment type="caution">
    <text evidence="16">The sequence shown here is derived from an EMBL/GenBank/DDBJ whole genome shotgun (WGS) entry which is preliminary data.</text>
</comment>
<evidence type="ECO:0000256" key="10">
    <source>
        <dbReference type="ARBA" id="ARBA00023136"/>
    </source>
</evidence>
<keyword evidence="11" id="KW-0739">Sodium transport</keyword>
<name>A0A4R1GME9_9GAMM</name>
<dbReference type="CDD" id="cd10322">
    <property type="entry name" value="SLC5sbd"/>
    <property type="match status" value="1"/>
</dbReference>
<feature type="transmembrane region" description="Helical" evidence="15">
    <location>
        <begin position="40"/>
        <end position="63"/>
    </location>
</feature>
<evidence type="ECO:0000256" key="15">
    <source>
        <dbReference type="SAM" id="Phobius"/>
    </source>
</evidence>
<gene>
    <name evidence="16" type="ORF">CLV83_1678</name>
</gene>
<evidence type="ECO:0000256" key="11">
    <source>
        <dbReference type="ARBA" id="ARBA00023201"/>
    </source>
</evidence>
<evidence type="ECO:0000256" key="4">
    <source>
        <dbReference type="ARBA" id="ARBA00022475"/>
    </source>
</evidence>
<feature type="transmembrane region" description="Helical" evidence="15">
    <location>
        <begin position="69"/>
        <end position="88"/>
    </location>
</feature>
<dbReference type="RefSeq" id="WP_132290082.1">
    <property type="nucleotide sequence ID" value="NZ_SMFU01000007.1"/>
</dbReference>
<feature type="transmembrane region" description="Helical" evidence="15">
    <location>
        <begin position="376"/>
        <end position="396"/>
    </location>
</feature>
<organism evidence="16 17">
    <name type="scientific">Marinobacterium mangrovicola</name>
    <dbReference type="NCBI Taxonomy" id="1476959"/>
    <lineage>
        <taxon>Bacteria</taxon>
        <taxon>Pseudomonadati</taxon>
        <taxon>Pseudomonadota</taxon>
        <taxon>Gammaproteobacteria</taxon>
        <taxon>Oceanospirillales</taxon>
        <taxon>Oceanospirillaceae</taxon>
        <taxon>Marinobacterium</taxon>
    </lineage>
</organism>
<protein>
    <submittedName>
        <fullName evidence="16">Na+/proline symporter</fullName>
    </submittedName>
</protein>
<keyword evidence="14" id="KW-0175">Coiled coil</keyword>
<evidence type="ECO:0000256" key="13">
    <source>
        <dbReference type="RuleBase" id="RU362091"/>
    </source>
</evidence>
<dbReference type="OrthoDB" id="9764438at2"/>
<dbReference type="GO" id="GO:0006814">
    <property type="term" value="P:sodium ion transport"/>
    <property type="evidence" value="ECO:0007669"/>
    <property type="project" value="UniProtKB-KW"/>
</dbReference>
<keyword evidence="4" id="KW-1003">Cell membrane</keyword>
<dbReference type="EMBL" id="SMFU01000007">
    <property type="protein sequence ID" value="TCK09568.1"/>
    <property type="molecule type" value="Genomic_DNA"/>
</dbReference>
<evidence type="ECO:0000256" key="2">
    <source>
        <dbReference type="ARBA" id="ARBA00006434"/>
    </source>
</evidence>
<sequence>MFSPISVLLAVLSYMALIFALAQWVEHRISVGRSRFNSPWVYALSQAVFFTSWTFFGSVGFAVEYGLQFFGIYIGAMLGMALSGFTFMRMVRAKEAFRITSIADFLSIRYRHSQKIASLVTLIALIGLIPYIALQLKAIIDSLSVITSNAQRETDWNLAGTLVTGLMVIFTIVFGVRRLDPTERHQGIVAALVAECIVKLLAFIAIGLFVAYILFDGPTDIAYQLREQNLDHLLSLTHSPNPGISWFTLILLGFAAIHCLPRQFHVAVVENSSKHHLRILPWSFPLYTVLISMFVVPIAAAGLLLGLPGDSGDQFMLLLPQLADSPTFTLIAFLGGYAAATGMILITTMALATMASNHLVLPLCEKIRTLSSLRSYLLQIRWVLVLAILSLAYATARALSDSYILVSIGLISFAAVLQFVPAMLLGMFWRRGSSLGAFWGLMTGFAVWFYTLLVPAFIEEGWISNQLMLHGPFGIQDLRPEQLLGLGDLSPLSHSVFWSLGLNLVVYILLSLALKASKKERRLARELFNCMRGNPLLNRARPTGLDPYISFGPKLEEARQILNRYLPDGKVESSLSQLTDDLQVSGKHQITVIELMEFHRMLEHFLSGSIGAAAAHGAISDEIHYTDRESTDLKALYSHLVSEIRPTMAPDQENDSDGYSLLVELQQQVEALQRQKDQQQEKFDQMEKRLETQYEKNFNLRISEQRLKQENEVLREQLRKMETDS</sequence>
<dbReference type="InterPro" id="IPR018212">
    <property type="entry name" value="Na/solute_symporter_CS"/>
</dbReference>
<accession>A0A4R1GME9</accession>
<feature type="transmembrane region" description="Helical" evidence="15">
    <location>
        <begin position="243"/>
        <end position="261"/>
    </location>
</feature>
<proteinExistence type="inferred from homology"/>
<evidence type="ECO:0000256" key="14">
    <source>
        <dbReference type="SAM" id="Coils"/>
    </source>
</evidence>
<dbReference type="PANTHER" id="PTHR48086:SF3">
    <property type="entry name" value="SODIUM_PROLINE SYMPORTER"/>
    <property type="match status" value="1"/>
</dbReference>
<feature type="transmembrane region" description="Helical" evidence="15">
    <location>
        <begin position="282"/>
        <end position="307"/>
    </location>
</feature>
<feature type="transmembrane region" description="Helical" evidence="15">
    <location>
        <begin position="327"/>
        <end position="355"/>
    </location>
</feature>
<comment type="catalytic activity">
    <reaction evidence="12">
        <text>L-proline(in) + Na(+)(in) = L-proline(out) + Na(+)(out)</text>
        <dbReference type="Rhea" id="RHEA:28967"/>
        <dbReference type="ChEBI" id="CHEBI:29101"/>
        <dbReference type="ChEBI" id="CHEBI:60039"/>
    </reaction>
</comment>
<dbReference type="InterPro" id="IPR038377">
    <property type="entry name" value="Na/Glc_symporter_sf"/>
</dbReference>
<dbReference type="AlphaFoldDB" id="A0A4R1GME9"/>
<comment type="subcellular location">
    <subcellularLocation>
        <location evidence="1">Cell membrane</location>
        <topology evidence="1">Multi-pass membrane protein</topology>
    </subcellularLocation>
</comment>
<evidence type="ECO:0000256" key="12">
    <source>
        <dbReference type="ARBA" id="ARBA00033708"/>
    </source>
</evidence>
<feature type="transmembrane region" description="Helical" evidence="15">
    <location>
        <begin position="437"/>
        <end position="458"/>
    </location>
</feature>
<dbReference type="Proteomes" id="UP000294546">
    <property type="component" value="Unassembled WGS sequence"/>
</dbReference>
<feature type="coiled-coil region" evidence="14">
    <location>
        <begin position="662"/>
        <end position="724"/>
    </location>
</feature>